<dbReference type="Proteomes" id="UP001165395">
    <property type="component" value="Unassembled WGS sequence"/>
</dbReference>
<organism evidence="5 6">
    <name type="scientific">Leeia speluncae</name>
    <dbReference type="NCBI Taxonomy" id="2884804"/>
    <lineage>
        <taxon>Bacteria</taxon>
        <taxon>Pseudomonadati</taxon>
        <taxon>Pseudomonadota</taxon>
        <taxon>Betaproteobacteria</taxon>
        <taxon>Neisseriales</taxon>
        <taxon>Leeiaceae</taxon>
        <taxon>Leeia</taxon>
    </lineage>
</organism>
<evidence type="ECO:0000256" key="3">
    <source>
        <dbReference type="ARBA" id="ARBA00023163"/>
    </source>
</evidence>
<dbReference type="PRINTS" id="PR00032">
    <property type="entry name" value="HTHARAC"/>
</dbReference>
<dbReference type="InterPro" id="IPR009057">
    <property type="entry name" value="Homeodomain-like_sf"/>
</dbReference>
<dbReference type="SMART" id="SM00342">
    <property type="entry name" value="HTH_ARAC"/>
    <property type="match status" value="1"/>
</dbReference>
<keyword evidence="1" id="KW-0805">Transcription regulation</keyword>
<dbReference type="PROSITE" id="PS01124">
    <property type="entry name" value="HTH_ARAC_FAMILY_2"/>
    <property type="match status" value="1"/>
</dbReference>
<dbReference type="PANTHER" id="PTHR46796:SF6">
    <property type="entry name" value="ARAC SUBFAMILY"/>
    <property type="match status" value="1"/>
</dbReference>
<sequence>MAIDTLAQCIRTSHLDSHERRDFWVHSVHNLIVHIDCSSQPDSGIEAQLIHQPFGLIKMNEISANEHAVERSIHNIRQNPKESVFVCLMQKGNGFSYQGMSCANHQPGDLVIYNTMQPYGHGFAEDMRMVVMDIPLEVFESYMGTWNQKGIIKIDRDVSWNEYSASRIAQLLTSKDLGVLDEFRRSELILENLHGILKRAGDSTLRQKSLWYLLQEAKRYVASHLHDEGLSADSVSKALKVSSRQLARAFELDGCSLNRYIWLQRLEKCHLDLRNPLLAHLSISEIAFKWGFNNQAHFSRSYRDRFTQTPTETRKLLH</sequence>
<keyword evidence="3" id="KW-0804">Transcription</keyword>
<evidence type="ECO:0000259" key="4">
    <source>
        <dbReference type="PROSITE" id="PS01124"/>
    </source>
</evidence>
<dbReference type="InterPro" id="IPR020449">
    <property type="entry name" value="Tscrpt_reg_AraC-type_HTH"/>
</dbReference>
<evidence type="ECO:0000313" key="5">
    <source>
        <dbReference type="EMBL" id="MCB6185403.1"/>
    </source>
</evidence>
<dbReference type="EMBL" id="JAJBZT010000019">
    <property type="protein sequence ID" value="MCB6185403.1"/>
    <property type="molecule type" value="Genomic_DNA"/>
</dbReference>
<reference evidence="5" key="1">
    <citation type="submission" date="2021-10" db="EMBL/GenBank/DDBJ databases">
        <title>The complete genome sequence of Leeia sp. TBRC 13508.</title>
        <authorList>
            <person name="Charoenyingcharoen P."/>
            <person name="Yukphan P."/>
        </authorList>
    </citation>
    <scope>NUCLEOTIDE SEQUENCE</scope>
    <source>
        <strain evidence="5">TBRC 13508</strain>
    </source>
</reference>
<protein>
    <submittedName>
        <fullName evidence="5">Helix-turn-helix domain-containing protein</fullName>
    </submittedName>
</protein>
<evidence type="ECO:0000313" key="6">
    <source>
        <dbReference type="Proteomes" id="UP001165395"/>
    </source>
</evidence>
<dbReference type="SUPFAM" id="SSF46689">
    <property type="entry name" value="Homeodomain-like"/>
    <property type="match status" value="1"/>
</dbReference>
<dbReference type="RefSeq" id="WP_227182234.1">
    <property type="nucleotide sequence ID" value="NZ_JAJBZT010000019.1"/>
</dbReference>
<dbReference type="Gene3D" id="1.10.10.60">
    <property type="entry name" value="Homeodomain-like"/>
    <property type="match status" value="1"/>
</dbReference>
<name>A0ABS8DCP6_9NEIS</name>
<keyword evidence="6" id="KW-1185">Reference proteome</keyword>
<feature type="domain" description="HTH araC/xylS-type" evidence="4">
    <location>
        <begin position="215"/>
        <end position="316"/>
    </location>
</feature>
<dbReference type="Pfam" id="PF12833">
    <property type="entry name" value="HTH_18"/>
    <property type="match status" value="1"/>
</dbReference>
<evidence type="ECO:0000256" key="1">
    <source>
        <dbReference type="ARBA" id="ARBA00023015"/>
    </source>
</evidence>
<dbReference type="InterPro" id="IPR050204">
    <property type="entry name" value="AraC_XylS_family_regulators"/>
</dbReference>
<comment type="caution">
    <text evidence="5">The sequence shown here is derived from an EMBL/GenBank/DDBJ whole genome shotgun (WGS) entry which is preliminary data.</text>
</comment>
<dbReference type="PANTHER" id="PTHR46796">
    <property type="entry name" value="HTH-TYPE TRANSCRIPTIONAL ACTIVATOR RHAS-RELATED"/>
    <property type="match status" value="1"/>
</dbReference>
<keyword evidence="2" id="KW-0238">DNA-binding</keyword>
<proteinExistence type="predicted"/>
<gene>
    <name evidence="5" type="ORF">LIN78_17795</name>
</gene>
<evidence type="ECO:0000256" key="2">
    <source>
        <dbReference type="ARBA" id="ARBA00023125"/>
    </source>
</evidence>
<accession>A0ABS8DCP6</accession>
<dbReference type="InterPro" id="IPR018060">
    <property type="entry name" value="HTH_AraC"/>
</dbReference>